<dbReference type="InterPro" id="IPR029787">
    <property type="entry name" value="Nucleotide_cyclase"/>
</dbReference>
<gene>
    <name evidence="4" type="ORF">AXF13_09080</name>
</gene>
<feature type="transmembrane region" description="Helical" evidence="1">
    <location>
        <begin position="283"/>
        <end position="304"/>
    </location>
</feature>
<evidence type="ECO:0000256" key="1">
    <source>
        <dbReference type="SAM" id="Phobius"/>
    </source>
</evidence>
<dbReference type="Gene3D" id="3.20.20.450">
    <property type="entry name" value="EAL domain"/>
    <property type="match status" value="1"/>
</dbReference>
<dbReference type="InterPro" id="IPR050706">
    <property type="entry name" value="Cyclic-di-GMP_PDE-like"/>
</dbReference>
<evidence type="ECO:0000313" key="5">
    <source>
        <dbReference type="Proteomes" id="UP000069241"/>
    </source>
</evidence>
<keyword evidence="5" id="KW-1185">Reference proteome</keyword>
<name>A0A120KMA2_9BACT</name>
<dbReference type="Gene3D" id="3.30.450.20">
    <property type="entry name" value="PAS domain"/>
    <property type="match status" value="1"/>
</dbReference>
<proteinExistence type="predicted"/>
<dbReference type="InterPro" id="IPR035919">
    <property type="entry name" value="EAL_sf"/>
</dbReference>
<dbReference type="AlphaFoldDB" id="A0A120KMA2"/>
<dbReference type="Pfam" id="PF00563">
    <property type="entry name" value="EAL"/>
    <property type="match status" value="1"/>
</dbReference>
<sequence length="755" mass="84556">MLSSSEQIKRTYAMGFLIGGIFLVCGLILLRQVSLQNERENALYLYDTVSQLRTLFQRQIALDFQTLRGVAVSLGHVPEKEILPVLKEVNDNNAFLRMGLAKPDGSVDLVDISGDLHRNVNLADEPFFQKALAGEPALSGVRRNSLGPGAVVYCAVPVYAENGVSGVLVAVNAADIFLNILGISLFDNQGVSSLIDGSGAYVLRASSGGAVIGGREGDIFRLGSLEDTKREQVLENLRDHRRGVFFYIADGKKYFAAYEPLDVNNWFLFCTVPAAALTLAPNALLFSICVIIGLALLLSFFLLWRVRVISNRYRGELERLAFVDPLTGARNANRLKMDASSLVRHNPDQIFAIWYADIKNFKFYNEMFGYEMGDRELVRIAGLLAACDGPLSLCCRVSADKFAGIRPMRDREEFSREFQRLCKRIENDAARLSRAFPLVLHVGVYGTDTAGSGELSFMDMLNRANIALRVAKEGRSDTCVFYSEDMRGLALRQLDIESRMENALRGSQFKLYFQPKVDIQNGNCVHGAEVLARWLDGDRLVPPCDFIPLFERNGFIVQLDRYMFSQACAWLQQRIRSGKEPLNIAVNVSRLSIMQDDFLQYYSNIKERYAIPDGLLELECTESLALFDERFRELVLELQKRGFRCSLDDFGAGFSSLNVLKELPIDVLKLDLLFLRKSQDLKRERIVVSNVIAMAQQLSIRTVAEGVESAEQVEFLRAKGCNLVQGYVFARPMPEADFEALLDSLGDRAMPLAQN</sequence>
<dbReference type="SUPFAM" id="SSF55073">
    <property type="entry name" value="Nucleotide cyclase"/>
    <property type="match status" value="1"/>
</dbReference>
<dbReference type="PROSITE" id="PS50887">
    <property type="entry name" value="GGDEF"/>
    <property type="match status" value="1"/>
</dbReference>
<dbReference type="NCBIfam" id="TIGR00254">
    <property type="entry name" value="GGDEF"/>
    <property type="match status" value="1"/>
</dbReference>
<dbReference type="EMBL" id="CP014229">
    <property type="protein sequence ID" value="AMD90261.1"/>
    <property type="molecule type" value="Genomic_DNA"/>
</dbReference>
<keyword evidence="1" id="KW-1133">Transmembrane helix</keyword>
<dbReference type="SMART" id="SM00267">
    <property type="entry name" value="GGDEF"/>
    <property type="match status" value="1"/>
</dbReference>
<feature type="domain" description="GGDEF" evidence="3">
    <location>
        <begin position="349"/>
        <end position="483"/>
    </location>
</feature>
<dbReference type="Gene3D" id="3.30.70.270">
    <property type="match status" value="1"/>
</dbReference>
<protein>
    <submittedName>
        <fullName evidence="4">Diguanylate cyclase</fullName>
    </submittedName>
</protein>
<reference evidence="5" key="1">
    <citation type="submission" date="2016-02" db="EMBL/GenBank/DDBJ databases">
        <authorList>
            <person name="Holder M.E."/>
            <person name="Ajami N.J."/>
            <person name="Petrosino J.F."/>
        </authorList>
    </citation>
    <scope>NUCLEOTIDE SEQUENCE [LARGE SCALE GENOMIC DNA]</scope>
    <source>
        <strain evidence="5">CCUG 45958</strain>
    </source>
</reference>
<dbReference type="STRING" id="44742.AXF13_09080"/>
<dbReference type="PANTHER" id="PTHR33121:SF70">
    <property type="entry name" value="SIGNALING PROTEIN YKOW"/>
    <property type="match status" value="1"/>
</dbReference>
<dbReference type="SUPFAM" id="SSF141868">
    <property type="entry name" value="EAL domain-like"/>
    <property type="match status" value="1"/>
</dbReference>
<feature type="transmembrane region" description="Helical" evidence="1">
    <location>
        <begin position="12"/>
        <end position="30"/>
    </location>
</feature>
<dbReference type="GO" id="GO:0071111">
    <property type="term" value="F:cyclic-guanylate-specific phosphodiesterase activity"/>
    <property type="evidence" value="ECO:0007669"/>
    <property type="project" value="InterPro"/>
</dbReference>
<dbReference type="InterPro" id="IPR000160">
    <property type="entry name" value="GGDEF_dom"/>
</dbReference>
<dbReference type="PANTHER" id="PTHR33121">
    <property type="entry name" value="CYCLIC DI-GMP PHOSPHODIESTERASE PDEF"/>
    <property type="match status" value="1"/>
</dbReference>
<dbReference type="SMART" id="SM00052">
    <property type="entry name" value="EAL"/>
    <property type="match status" value="1"/>
</dbReference>
<dbReference type="InterPro" id="IPR001633">
    <property type="entry name" value="EAL_dom"/>
</dbReference>
<dbReference type="Proteomes" id="UP000069241">
    <property type="component" value="Chromosome"/>
</dbReference>
<dbReference type="InterPro" id="IPR043128">
    <property type="entry name" value="Rev_trsase/Diguanyl_cyclase"/>
</dbReference>
<evidence type="ECO:0000313" key="4">
    <source>
        <dbReference type="EMBL" id="AMD90261.1"/>
    </source>
</evidence>
<accession>A0A120KMA2</accession>
<dbReference type="PROSITE" id="PS50883">
    <property type="entry name" value="EAL"/>
    <property type="match status" value="1"/>
</dbReference>
<keyword evidence="1" id="KW-0812">Transmembrane</keyword>
<dbReference type="Pfam" id="PF00990">
    <property type="entry name" value="GGDEF"/>
    <property type="match status" value="1"/>
</dbReference>
<keyword evidence="1" id="KW-0472">Membrane</keyword>
<dbReference type="KEGG" id="dfi:AXF13_09080"/>
<dbReference type="RefSeq" id="WP_062252749.1">
    <property type="nucleotide sequence ID" value="NZ_CP014229.1"/>
</dbReference>
<evidence type="ECO:0000259" key="2">
    <source>
        <dbReference type="PROSITE" id="PS50883"/>
    </source>
</evidence>
<feature type="domain" description="EAL" evidence="2">
    <location>
        <begin position="493"/>
        <end position="746"/>
    </location>
</feature>
<dbReference type="CDD" id="cd01948">
    <property type="entry name" value="EAL"/>
    <property type="match status" value="1"/>
</dbReference>
<organism evidence="4 5">
    <name type="scientific">Desulfovibrio fairfieldensis</name>
    <dbReference type="NCBI Taxonomy" id="44742"/>
    <lineage>
        <taxon>Bacteria</taxon>
        <taxon>Pseudomonadati</taxon>
        <taxon>Thermodesulfobacteriota</taxon>
        <taxon>Desulfovibrionia</taxon>
        <taxon>Desulfovibrionales</taxon>
        <taxon>Desulfovibrionaceae</taxon>
        <taxon>Desulfovibrio</taxon>
    </lineage>
</organism>
<evidence type="ECO:0000259" key="3">
    <source>
        <dbReference type="PROSITE" id="PS50887"/>
    </source>
</evidence>